<organism evidence="3 4">
    <name type="scientific">Lithocarpus litseifolius</name>
    <dbReference type="NCBI Taxonomy" id="425828"/>
    <lineage>
        <taxon>Eukaryota</taxon>
        <taxon>Viridiplantae</taxon>
        <taxon>Streptophyta</taxon>
        <taxon>Embryophyta</taxon>
        <taxon>Tracheophyta</taxon>
        <taxon>Spermatophyta</taxon>
        <taxon>Magnoliopsida</taxon>
        <taxon>eudicotyledons</taxon>
        <taxon>Gunneridae</taxon>
        <taxon>Pentapetalae</taxon>
        <taxon>rosids</taxon>
        <taxon>fabids</taxon>
        <taxon>Fagales</taxon>
        <taxon>Fagaceae</taxon>
        <taxon>Lithocarpus</taxon>
    </lineage>
</organism>
<reference evidence="3 4" key="1">
    <citation type="submission" date="2024-01" db="EMBL/GenBank/DDBJ databases">
        <title>A telomere-to-telomere, gap-free genome of sweet tea (Lithocarpus litseifolius).</title>
        <authorList>
            <person name="Zhou J."/>
        </authorList>
    </citation>
    <scope>NUCLEOTIDE SEQUENCE [LARGE SCALE GENOMIC DNA]</scope>
    <source>
        <strain evidence="3">Zhou-2022a</strain>
        <tissue evidence="3">Leaf</tissue>
    </source>
</reference>
<evidence type="ECO:0000313" key="3">
    <source>
        <dbReference type="EMBL" id="KAK9992105.1"/>
    </source>
</evidence>
<evidence type="ECO:0000256" key="2">
    <source>
        <dbReference type="SAM" id="MobiDB-lite"/>
    </source>
</evidence>
<keyword evidence="4" id="KW-1185">Reference proteome</keyword>
<evidence type="ECO:0008006" key="5">
    <source>
        <dbReference type="Google" id="ProtNLM"/>
    </source>
</evidence>
<dbReference type="InterPro" id="IPR003107">
    <property type="entry name" value="HAT"/>
</dbReference>
<dbReference type="EMBL" id="JAZDWU010000009">
    <property type="protein sequence ID" value="KAK9992105.1"/>
    <property type="molecule type" value="Genomic_DNA"/>
</dbReference>
<dbReference type="GO" id="GO:0003729">
    <property type="term" value="F:mRNA binding"/>
    <property type="evidence" value="ECO:0007669"/>
    <property type="project" value="InterPro"/>
</dbReference>
<name>A0AAW2C1F7_9ROSI</name>
<dbReference type="SUPFAM" id="SSF48452">
    <property type="entry name" value="TPR-like"/>
    <property type="match status" value="2"/>
</dbReference>
<dbReference type="GO" id="GO:0006417">
    <property type="term" value="P:regulation of translation"/>
    <property type="evidence" value="ECO:0007669"/>
    <property type="project" value="TreeGrafter"/>
</dbReference>
<dbReference type="GO" id="GO:0003727">
    <property type="term" value="F:single-stranded RNA binding"/>
    <property type="evidence" value="ECO:0007669"/>
    <property type="project" value="TreeGrafter"/>
</dbReference>
<gene>
    <name evidence="3" type="ORF">SO802_027090</name>
</gene>
<dbReference type="Gene3D" id="1.25.40.10">
    <property type="entry name" value="Tetratricopeptide repeat domain"/>
    <property type="match status" value="2"/>
</dbReference>
<dbReference type="SMART" id="SM00386">
    <property type="entry name" value="HAT"/>
    <property type="match status" value="8"/>
</dbReference>
<comment type="caution">
    <text evidence="3">The sequence shown here is derived from an EMBL/GenBank/DDBJ whole genome shotgun (WGS) entry which is preliminary data.</text>
</comment>
<dbReference type="SMART" id="SM00028">
    <property type="entry name" value="TPR"/>
    <property type="match status" value="8"/>
</dbReference>
<accession>A0AAW2C1F7</accession>
<feature type="repeat" description="TPR" evidence="1">
    <location>
        <begin position="297"/>
        <end position="330"/>
    </location>
</feature>
<dbReference type="AlphaFoldDB" id="A0AAW2C1F7"/>
<feature type="region of interest" description="Disordered" evidence="2">
    <location>
        <begin position="93"/>
        <end position="112"/>
    </location>
</feature>
<dbReference type="PROSITE" id="PS50005">
    <property type="entry name" value="TPR"/>
    <property type="match status" value="1"/>
</dbReference>
<dbReference type="InterPro" id="IPR044624">
    <property type="entry name" value="Mbb1-like"/>
</dbReference>
<evidence type="ECO:0000313" key="4">
    <source>
        <dbReference type="Proteomes" id="UP001459277"/>
    </source>
</evidence>
<dbReference type="InterPro" id="IPR019734">
    <property type="entry name" value="TPR_rpt"/>
</dbReference>
<evidence type="ECO:0000256" key="1">
    <source>
        <dbReference type="PROSITE-ProRule" id="PRU00339"/>
    </source>
</evidence>
<feature type="region of interest" description="Disordered" evidence="2">
    <location>
        <begin position="575"/>
        <end position="610"/>
    </location>
</feature>
<dbReference type="GO" id="GO:0009507">
    <property type="term" value="C:chloroplast"/>
    <property type="evidence" value="ECO:0007669"/>
    <property type="project" value="TreeGrafter"/>
</dbReference>
<dbReference type="FunFam" id="1.25.40.10:FF:001624">
    <property type="entry name" value="PsbB mRNA maturation factor Mbb1"/>
    <property type="match status" value="1"/>
</dbReference>
<dbReference type="GO" id="GO:0006397">
    <property type="term" value="P:mRNA processing"/>
    <property type="evidence" value="ECO:0007669"/>
    <property type="project" value="InterPro"/>
</dbReference>
<proteinExistence type="predicted"/>
<dbReference type="Pfam" id="PF13432">
    <property type="entry name" value="TPR_16"/>
    <property type="match status" value="2"/>
</dbReference>
<dbReference type="PANTHER" id="PTHR44917">
    <property type="entry name" value="PROTEIN HIGH CHLOROPHYLL FLUORESCENT 107"/>
    <property type="match status" value="1"/>
</dbReference>
<dbReference type="InterPro" id="IPR011990">
    <property type="entry name" value="TPR-like_helical_dom_sf"/>
</dbReference>
<dbReference type="Proteomes" id="UP001459277">
    <property type="component" value="Unassembled WGS sequence"/>
</dbReference>
<sequence length="663" mass="75487">MPFFPSSSSSSNPNFTLFSPTQNPNTLSKFSFKIPIIPLHSSSYLNTTTTLTSSCSSKDSTTPVLEQLSQNDVVSEEKELVVRRPVMTTDQFSGEGERVEVEGEENEKEVSKGPDINLGLTKLAKKMPIFEPDQRVVERFGSTEKPLTVNLDLALYRAKVLSRSFRYQEAEEMLQKRVICEFVSKCTYYWPEDGRAYVALGKILGKQSKVAEARAVYEKGCQATQGENPYIWQCWAVLENKMGNIRRARELFDAATVANKRHIAAWHGWAVLELKQGNIKKARQLLAKGLKFCGGNEYIYQTLAMLEAKANRYEQARYLFRQATKYNPKSCASWLAWAQLEIQQENNHAARQLFEKAVQASPKNRFAWHVWGVFEANMGNINKGQKLLKIGHALNPRDPVLLQSLALLEYKYSSANIARVLFRKASELDPRHQPVWIAWGWMEWKERNMEKARELYQRALSINSTSESAARCLQAWGVLEQKVGNLSAARRLFRSSLNINSQSYITWMTWASLEEKQGNSVRAEEIRNLYFQQRTEVVDDASWVMGFLDIIDPAIDSIKRLLKLDQESFNKVKDSMENIPEINGNSTDKESVSPSAGSLDGKDNESGTGMDLDAFISEKLSLDPSKLEVQMESSKSFVTNKTRPTRRVWRSENRTTTIFHLAK</sequence>
<dbReference type="PANTHER" id="PTHR44917:SF1">
    <property type="entry name" value="PROTEIN HIGH CHLOROPHYLL FLUORESCENT 107"/>
    <property type="match status" value="1"/>
</dbReference>
<keyword evidence="1" id="KW-0802">TPR repeat</keyword>
<protein>
    <recommendedName>
        <fullName evidence="5">PsbB mRNA maturation factor Mbb1</fullName>
    </recommendedName>
</protein>